<dbReference type="AlphaFoldDB" id="A0A081CA72"/>
<dbReference type="GO" id="GO:0006402">
    <property type="term" value="P:mRNA catabolic process"/>
    <property type="evidence" value="ECO:0007669"/>
    <property type="project" value="TreeGrafter"/>
</dbReference>
<dbReference type="Gene3D" id="2.30.30.110">
    <property type="match status" value="1"/>
</dbReference>
<protein>
    <recommendedName>
        <fullName evidence="1">mRNA interferase</fullName>
        <ecNumber evidence="1">3.1.-.-</ecNumber>
    </recommendedName>
</protein>
<name>A0A081CA72_VECG1</name>
<dbReference type="PANTHER" id="PTHR33988">
    <property type="entry name" value="ENDORIBONUCLEASE MAZF-RELATED"/>
    <property type="match status" value="1"/>
</dbReference>
<accession>A0A081CA72</accession>
<dbReference type="InterPro" id="IPR003477">
    <property type="entry name" value="PemK-like"/>
</dbReference>
<dbReference type="GO" id="GO:0004521">
    <property type="term" value="F:RNA endonuclease activity"/>
    <property type="evidence" value="ECO:0007669"/>
    <property type="project" value="TreeGrafter"/>
</dbReference>
<dbReference type="eggNOG" id="COG2337">
    <property type="taxonomic scope" value="Bacteria"/>
</dbReference>
<dbReference type="Pfam" id="PF02452">
    <property type="entry name" value="PemK_toxin"/>
    <property type="match status" value="1"/>
</dbReference>
<reference evidence="2" key="1">
    <citation type="journal article" date="2015" name="PeerJ">
        <title>First genomic representation of candidate bacterial phylum KSB3 points to enhanced environmental sensing as a trigger of wastewater bulking.</title>
        <authorList>
            <person name="Sekiguchi Y."/>
            <person name="Ohashi A."/>
            <person name="Parks D.H."/>
            <person name="Yamauchi T."/>
            <person name="Tyson G.W."/>
            <person name="Hugenholtz P."/>
        </authorList>
    </citation>
    <scope>NUCLEOTIDE SEQUENCE [LARGE SCALE GENOMIC DNA]</scope>
</reference>
<dbReference type="GO" id="GO:0016787">
    <property type="term" value="F:hydrolase activity"/>
    <property type="evidence" value="ECO:0007669"/>
    <property type="project" value="UniProtKB-KW"/>
</dbReference>
<gene>
    <name evidence="2" type="ORF">U27_01378</name>
</gene>
<proteinExistence type="inferred from homology"/>
<dbReference type="Proteomes" id="UP000030661">
    <property type="component" value="Unassembled WGS sequence"/>
</dbReference>
<dbReference type="HOGENOM" id="CLU_121823_1_1_0"/>
<dbReference type="PIRSF" id="PIRSF033490">
    <property type="entry name" value="MazF"/>
    <property type="match status" value="1"/>
</dbReference>
<dbReference type="InterPro" id="IPR011067">
    <property type="entry name" value="Plasmid_toxin/cell-grow_inhib"/>
</dbReference>
<dbReference type="EC" id="3.1.-.-" evidence="1"/>
<dbReference type="SUPFAM" id="SSF50118">
    <property type="entry name" value="Cell growth inhibitor/plasmid maintenance toxic component"/>
    <property type="match status" value="1"/>
</dbReference>
<dbReference type="EMBL" id="DF820479">
    <property type="protein sequence ID" value="GAK61477.1"/>
    <property type="molecule type" value="Genomic_DNA"/>
</dbReference>
<evidence type="ECO:0000256" key="1">
    <source>
        <dbReference type="PIRNR" id="PIRNR033490"/>
    </source>
</evidence>
<evidence type="ECO:0000313" key="3">
    <source>
        <dbReference type="Proteomes" id="UP000030661"/>
    </source>
</evidence>
<dbReference type="STRING" id="1499967.U27_01378"/>
<dbReference type="PANTHER" id="PTHR33988:SF2">
    <property type="entry name" value="ENDORIBONUCLEASE MAZF"/>
    <property type="match status" value="1"/>
</dbReference>
<comment type="similarity">
    <text evidence="1">Belongs to the PemK/MazF family.</text>
</comment>
<sequence length="124" mass="14240">MDIQQGDVYWIDEDVPYGSAPGYRRPCVVVQNNFFNHSPIDTVIVCALTTNLRRAKAPENVLLRKGEANLSKQSLVVVSQILTVDKRELVEKIGTLPRQRIQQILHGLRMLTEPVRHQYKGYRK</sequence>
<keyword evidence="1" id="KW-0255">Endonuclease</keyword>
<evidence type="ECO:0000313" key="2">
    <source>
        <dbReference type="EMBL" id="GAK61477.1"/>
    </source>
</evidence>
<dbReference type="GO" id="GO:0003677">
    <property type="term" value="F:DNA binding"/>
    <property type="evidence" value="ECO:0007669"/>
    <property type="project" value="InterPro"/>
</dbReference>
<organism evidence="2">
    <name type="scientific">Vecturithrix granuli</name>
    <dbReference type="NCBI Taxonomy" id="1499967"/>
    <lineage>
        <taxon>Bacteria</taxon>
        <taxon>Candidatus Moduliflexota</taxon>
        <taxon>Candidatus Vecturitrichia</taxon>
        <taxon>Candidatus Vecturitrichales</taxon>
        <taxon>Candidatus Vecturitrichaceae</taxon>
        <taxon>Candidatus Vecturithrix</taxon>
    </lineage>
</organism>
<keyword evidence="1" id="KW-0378">Hydrolase</keyword>
<dbReference type="GO" id="GO:0016075">
    <property type="term" value="P:rRNA catabolic process"/>
    <property type="evidence" value="ECO:0007669"/>
    <property type="project" value="TreeGrafter"/>
</dbReference>
<comment type="function">
    <text evidence="1">Toxic component of a type II toxin-antitoxin (TA) system.</text>
</comment>
<keyword evidence="3" id="KW-1185">Reference proteome</keyword>
<keyword evidence="1" id="KW-0540">Nuclease</keyword>